<comment type="caution">
    <text evidence="3">The sequence shown here is derived from an EMBL/GenBank/DDBJ whole genome shotgun (WGS) entry which is preliminary data.</text>
</comment>
<feature type="compositionally biased region" description="Low complexity" evidence="1">
    <location>
        <begin position="134"/>
        <end position="171"/>
    </location>
</feature>
<dbReference type="Proteomes" id="UP001156441">
    <property type="component" value="Unassembled WGS sequence"/>
</dbReference>
<accession>A0ABT2J100</accession>
<sequence length="332" mass="35640">MADRKLANSVVQSLSHYLLHKRTPQWTYDAKWEILLEKLGGKLIEPFQVHTLDSFKTNPVDPDTTKALQQQVEQEIANDSEFRQQLAKTIGGPMAGSRARRTWSMVAAAALVVVAVVITYLIARPSGNDPVAQPPATVTSTAEVTVTESTTTTTSTPESSSAAPASSVTGSAGPGILGDGGSLPEGTPVHLTDLPRPNDEWNFEYGDHDVQFTQYGNSVWDVLYTCSETQRSVEQQFNLRNFRSITVEAVGTDSTSDSGVAMRFEIFANDNTVEPIKEAVVEPGGSTPMEAALPADVFALTLRASLARPPDPDDCLEANAVWGSPYVVAAGS</sequence>
<name>A0ABT2J100_9PSEU</name>
<evidence type="ECO:0000256" key="2">
    <source>
        <dbReference type="SAM" id="Phobius"/>
    </source>
</evidence>
<proteinExistence type="predicted"/>
<keyword evidence="2" id="KW-0812">Transmembrane</keyword>
<organism evidence="3 4">
    <name type="scientific">Actinophytocola gossypii</name>
    <dbReference type="NCBI Taxonomy" id="2812003"/>
    <lineage>
        <taxon>Bacteria</taxon>
        <taxon>Bacillati</taxon>
        <taxon>Actinomycetota</taxon>
        <taxon>Actinomycetes</taxon>
        <taxon>Pseudonocardiales</taxon>
        <taxon>Pseudonocardiaceae</taxon>
    </lineage>
</organism>
<keyword evidence="4" id="KW-1185">Reference proteome</keyword>
<feature type="transmembrane region" description="Helical" evidence="2">
    <location>
        <begin position="103"/>
        <end position="123"/>
    </location>
</feature>
<feature type="region of interest" description="Disordered" evidence="1">
    <location>
        <begin position="128"/>
        <end position="195"/>
    </location>
</feature>
<evidence type="ECO:0000313" key="3">
    <source>
        <dbReference type="EMBL" id="MCT2581532.1"/>
    </source>
</evidence>
<dbReference type="RefSeq" id="WP_260188890.1">
    <property type="nucleotide sequence ID" value="NZ_JAFFZE010000001.1"/>
</dbReference>
<keyword evidence="2" id="KW-0472">Membrane</keyword>
<protein>
    <recommendedName>
        <fullName evidence="5">Glycosyl hydrolase family 98 putative carbohydrate-binding module domain-containing protein</fullName>
    </recommendedName>
</protein>
<feature type="compositionally biased region" description="Gly residues" evidence="1">
    <location>
        <begin position="172"/>
        <end position="183"/>
    </location>
</feature>
<evidence type="ECO:0000313" key="4">
    <source>
        <dbReference type="Proteomes" id="UP001156441"/>
    </source>
</evidence>
<evidence type="ECO:0008006" key="5">
    <source>
        <dbReference type="Google" id="ProtNLM"/>
    </source>
</evidence>
<evidence type="ECO:0000256" key="1">
    <source>
        <dbReference type="SAM" id="MobiDB-lite"/>
    </source>
</evidence>
<dbReference type="EMBL" id="JAFFZE010000001">
    <property type="protein sequence ID" value="MCT2581532.1"/>
    <property type="molecule type" value="Genomic_DNA"/>
</dbReference>
<keyword evidence="2" id="KW-1133">Transmembrane helix</keyword>
<gene>
    <name evidence="3" type="ORF">JT362_00165</name>
</gene>
<reference evidence="3 4" key="1">
    <citation type="submission" date="2021-02" db="EMBL/GenBank/DDBJ databases">
        <title>Actinophytocola xerophila sp. nov., isolated from soil of cotton cropping field.</title>
        <authorList>
            <person name="Huang R."/>
            <person name="Chen X."/>
            <person name="Ge X."/>
            <person name="Liu W."/>
        </authorList>
    </citation>
    <scope>NUCLEOTIDE SEQUENCE [LARGE SCALE GENOMIC DNA]</scope>
    <source>
        <strain evidence="3 4">S1-96</strain>
    </source>
</reference>